<dbReference type="GO" id="GO:0003677">
    <property type="term" value="F:DNA binding"/>
    <property type="evidence" value="ECO:0007669"/>
    <property type="project" value="InterPro"/>
</dbReference>
<dbReference type="AlphaFoldDB" id="A0A1R4GPH6"/>
<dbReference type="GeneID" id="303174268"/>
<keyword evidence="2 5" id="KW-0489">Methyltransferase</keyword>
<gene>
    <name evidence="5" type="ORF">CZ674_13725</name>
</gene>
<dbReference type="EMBL" id="FUHU01000048">
    <property type="protein sequence ID" value="SJM70086.1"/>
    <property type="molecule type" value="Genomic_DNA"/>
</dbReference>
<organism evidence="5 6">
    <name type="scientific">Agrococcus casei LMG 22410</name>
    <dbReference type="NCBI Taxonomy" id="1255656"/>
    <lineage>
        <taxon>Bacteria</taxon>
        <taxon>Bacillati</taxon>
        <taxon>Actinomycetota</taxon>
        <taxon>Actinomycetes</taxon>
        <taxon>Micrococcales</taxon>
        <taxon>Microbacteriaceae</taxon>
        <taxon>Agrococcus</taxon>
    </lineage>
</organism>
<protein>
    <submittedName>
        <fullName evidence="5">Type III restriction-modification system methylation subunit</fullName>
        <ecNumber evidence="5">2.1.1.72</ecNumber>
    </submittedName>
</protein>
<name>A0A1R4GPH6_9MICO</name>
<evidence type="ECO:0000259" key="4">
    <source>
        <dbReference type="Pfam" id="PF01555"/>
    </source>
</evidence>
<reference evidence="5 6" key="1">
    <citation type="submission" date="2017-02" db="EMBL/GenBank/DDBJ databases">
        <authorList>
            <person name="Peterson S.W."/>
        </authorList>
    </citation>
    <scope>NUCLEOTIDE SEQUENCE [LARGE SCALE GENOMIC DNA]</scope>
    <source>
        <strain evidence="5 6">LMG 22410</strain>
    </source>
</reference>
<dbReference type="RefSeq" id="WP_086993111.1">
    <property type="nucleotide sequence ID" value="NZ_FUHU01000048.1"/>
</dbReference>
<evidence type="ECO:0000313" key="5">
    <source>
        <dbReference type="EMBL" id="SJM70086.1"/>
    </source>
</evidence>
<dbReference type="InterPro" id="IPR002052">
    <property type="entry name" value="DNA_methylase_N6_adenine_CS"/>
</dbReference>
<keyword evidence="6" id="KW-1185">Reference proteome</keyword>
<evidence type="ECO:0000256" key="1">
    <source>
        <dbReference type="ARBA" id="ARBA00006594"/>
    </source>
</evidence>
<dbReference type="InterPro" id="IPR029063">
    <property type="entry name" value="SAM-dependent_MTases_sf"/>
</dbReference>
<evidence type="ECO:0000256" key="2">
    <source>
        <dbReference type="ARBA" id="ARBA00022603"/>
    </source>
</evidence>
<dbReference type="EC" id="2.1.1.72" evidence="5"/>
<dbReference type="Gene3D" id="3.40.50.150">
    <property type="entry name" value="Vaccinia Virus protein VP39"/>
    <property type="match status" value="1"/>
</dbReference>
<proteinExistence type="inferred from homology"/>
<dbReference type="OrthoDB" id="9773060at2"/>
<dbReference type="GO" id="GO:0009007">
    <property type="term" value="F:site-specific DNA-methyltransferase (adenine-specific) activity"/>
    <property type="evidence" value="ECO:0007669"/>
    <property type="project" value="UniProtKB-EC"/>
</dbReference>
<dbReference type="GO" id="GO:0008170">
    <property type="term" value="F:N-methyltransferase activity"/>
    <property type="evidence" value="ECO:0007669"/>
    <property type="project" value="InterPro"/>
</dbReference>
<dbReference type="Proteomes" id="UP000195787">
    <property type="component" value="Unassembled WGS sequence"/>
</dbReference>
<evidence type="ECO:0000256" key="3">
    <source>
        <dbReference type="ARBA" id="ARBA00022679"/>
    </source>
</evidence>
<keyword evidence="3 5" id="KW-0808">Transferase</keyword>
<evidence type="ECO:0000313" key="6">
    <source>
        <dbReference type="Proteomes" id="UP000195787"/>
    </source>
</evidence>
<accession>A0A1R4GPH6</accession>
<dbReference type="InterPro" id="IPR002941">
    <property type="entry name" value="DNA_methylase_N4/N6"/>
</dbReference>
<feature type="domain" description="DNA methylase N-4/N-6" evidence="4">
    <location>
        <begin position="162"/>
        <end position="268"/>
    </location>
</feature>
<dbReference type="Pfam" id="PF01555">
    <property type="entry name" value="N6_N4_Mtase"/>
    <property type="match status" value="1"/>
</dbReference>
<sequence>MSRLTELLRQVRKADAQLGTDLEAEVAALTKRRTFGLVFEQHQPEAVELPGRVVRRGDKVRVLPPRGGTKAGDQRLWWTTRIECVDGQRVAHLAELDVEEPETRAVLADDVVVVAEFRDRIYPGLVETGRVERGGDKPFHTVVNAENYHALEMLTYTHRHSIDAIYIDPPYNTGARDWKYDNDYVASDDDYRHSKWLAFMERRLKICRELMRSDATLVATIDEHEVNRLGVLLDQLFPESTRQLVTIVNNPKGVTQGYLSRVEEYAFFVFGPDARIGSVDDDLLTHRDMADAEGELQRPRWKGLLRSGDDSLRADRKDMFYPVWFDESTGRLSHAGEALPLDETPDFSPQDGLTPIWPIRGSSQFGV</sequence>
<dbReference type="PROSITE" id="PS00092">
    <property type="entry name" value="N6_MTASE"/>
    <property type="match status" value="1"/>
</dbReference>
<comment type="similarity">
    <text evidence="1">Belongs to the N(4)/N(6)-methyltransferase family.</text>
</comment>
<dbReference type="SUPFAM" id="SSF53335">
    <property type="entry name" value="S-adenosyl-L-methionine-dependent methyltransferases"/>
    <property type="match status" value="1"/>
</dbReference>
<dbReference type="GO" id="GO:0032259">
    <property type="term" value="P:methylation"/>
    <property type="evidence" value="ECO:0007669"/>
    <property type="project" value="UniProtKB-KW"/>
</dbReference>